<keyword evidence="2 4" id="KW-0808">Transferase</keyword>
<dbReference type="GO" id="GO:0006796">
    <property type="term" value="P:phosphate-containing compound metabolic process"/>
    <property type="evidence" value="ECO:0007669"/>
    <property type="project" value="UniProtKB-ARBA"/>
</dbReference>
<dbReference type="PRINTS" id="PR00990">
    <property type="entry name" value="RIBOKINASE"/>
</dbReference>
<dbReference type="AlphaFoldDB" id="A0A1F7UJH6"/>
<gene>
    <name evidence="6" type="ORF">A3E39_02900</name>
</gene>
<dbReference type="Pfam" id="PF00294">
    <property type="entry name" value="PfkB"/>
    <property type="match status" value="1"/>
</dbReference>
<feature type="domain" description="Carbohydrate kinase PfkB" evidence="5">
    <location>
        <begin position="48"/>
        <end position="301"/>
    </location>
</feature>
<comment type="caution">
    <text evidence="6">The sequence shown here is derived from an EMBL/GenBank/DDBJ whole genome shotgun (WGS) entry which is preliminary data.</text>
</comment>
<dbReference type="PANTHER" id="PTHR10584">
    <property type="entry name" value="SUGAR KINASE"/>
    <property type="match status" value="1"/>
</dbReference>
<dbReference type="Gene3D" id="3.40.1190.20">
    <property type="match status" value="1"/>
</dbReference>
<reference evidence="6 7" key="1">
    <citation type="journal article" date="2016" name="Nat. Commun.">
        <title>Thousands of microbial genomes shed light on interconnected biogeochemical processes in an aquifer system.</title>
        <authorList>
            <person name="Anantharaman K."/>
            <person name="Brown C.T."/>
            <person name="Hug L.A."/>
            <person name="Sharon I."/>
            <person name="Castelle C.J."/>
            <person name="Probst A.J."/>
            <person name="Thomas B.C."/>
            <person name="Singh A."/>
            <person name="Wilkins M.J."/>
            <person name="Karaoz U."/>
            <person name="Brodie E.L."/>
            <person name="Williams K.H."/>
            <person name="Hubbard S.S."/>
            <person name="Banfield J.F."/>
        </authorList>
    </citation>
    <scope>NUCLEOTIDE SEQUENCE [LARGE SCALE GENOMIC DNA]</scope>
</reference>
<evidence type="ECO:0000259" key="5">
    <source>
        <dbReference type="Pfam" id="PF00294"/>
    </source>
</evidence>
<protein>
    <recommendedName>
        <fullName evidence="5">Carbohydrate kinase PfkB domain-containing protein</fullName>
    </recommendedName>
</protein>
<dbReference type="InterPro" id="IPR011611">
    <property type="entry name" value="PfkB_dom"/>
</dbReference>
<evidence type="ECO:0000313" key="6">
    <source>
        <dbReference type="EMBL" id="OGL78422.1"/>
    </source>
</evidence>
<organism evidence="6 7">
    <name type="scientific">Candidatus Uhrbacteria bacterium RIFCSPHIGHO2_12_FULL_60_25</name>
    <dbReference type="NCBI Taxonomy" id="1802399"/>
    <lineage>
        <taxon>Bacteria</taxon>
        <taxon>Candidatus Uhriibacteriota</taxon>
    </lineage>
</organism>
<dbReference type="PROSITE" id="PS00584">
    <property type="entry name" value="PFKB_KINASES_2"/>
    <property type="match status" value="1"/>
</dbReference>
<proteinExistence type="inferred from homology"/>
<dbReference type="GO" id="GO:0016301">
    <property type="term" value="F:kinase activity"/>
    <property type="evidence" value="ECO:0007669"/>
    <property type="project" value="UniProtKB-KW"/>
</dbReference>
<dbReference type="InterPro" id="IPR002173">
    <property type="entry name" value="Carboh/pur_kinase_PfkB_CS"/>
</dbReference>
<comment type="similarity">
    <text evidence="1 4">Belongs to the carbohydrate kinase PfkB family.</text>
</comment>
<evidence type="ECO:0000256" key="2">
    <source>
        <dbReference type="ARBA" id="ARBA00022679"/>
    </source>
</evidence>
<dbReference type="PANTHER" id="PTHR10584:SF166">
    <property type="entry name" value="RIBOKINASE"/>
    <property type="match status" value="1"/>
</dbReference>
<evidence type="ECO:0000256" key="1">
    <source>
        <dbReference type="ARBA" id="ARBA00010688"/>
    </source>
</evidence>
<dbReference type="EMBL" id="MGEH01000032">
    <property type="protein sequence ID" value="OGL78422.1"/>
    <property type="molecule type" value="Genomic_DNA"/>
</dbReference>
<dbReference type="STRING" id="1802399.A3E39_02900"/>
<dbReference type="SUPFAM" id="SSF53613">
    <property type="entry name" value="Ribokinase-like"/>
    <property type="match status" value="1"/>
</dbReference>
<dbReference type="InterPro" id="IPR029056">
    <property type="entry name" value="Ribokinase-like"/>
</dbReference>
<dbReference type="InterPro" id="IPR002139">
    <property type="entry name" value="Ribo/fructo_kinase"/>
</dbReference>
<accession>A0A1F7UJH6</accession>
<keyword evidence="3 4" id="KW-0418">Kinase</keyword>
<name>A0A1F7UJH6_9BACT</name>
<evidence type="ECO:0000313" key="7">
    <source>
        <dbReference type="Proteomes" id="UP000176603"/>
    </source>
</evidence>
<dbReference type="Proteomes" id="UP000176603">
    <property type="component" value="Unassembled WGS sequence"/>
</dbReference>
<evidence type="ECO:0000256" key="4">
    <source>
        <dbReference type="RuleBase" id="RU003704"/>
    </source>
</evidence>
<evidence type="ECO:0000256" key="3">
    <source>
        <dbReference type="ARBA" id="ARBA00022777"/>
    </source>
</evidence>
<sequence length="326" mass="35089">MITVGSAVIDEYAMSHAFELEPSVKAPDGFNTCFPLGAKLGLTNLIMETGGGATNAAVTFGRLGFRTATVCRVGTDLMGELLTRRLAEDGVDTHLVQRDPRERTGQSIILVSDIGYRSILVFRGASGNVSHREVPWTKLRPRWFYVTALGGNLGLLSLILERAEQVGARVAWNPGGTELEKGLARLSPLIRRVDVLDVNREEAALLAHKPTRHLRSIVNALGDIPKIGLLLTDGKRGAYLHARGCTWHCPALPGKRVNTTGAGDALGSGFVAGFMKTCDLAVGLKVGMLNALGVITHMGAKVGILKRWPTERELSHVSVKTVTLRD</sequence>